<feature type="compositionally biased region" description="Polar residues" evidence="1">
    <location>
        <begin position="139"/>
        <end position="160"/>
    </location>
</feature>
<dbReference type="EMBL" id="JBICBT010000717">
    <property type="protein sequence ID" value="KAL3104271.1"/>
    <property type="molecule type" value="Genomic_DNA"/>
</dbReference>
<feature type="chain" id="PRO_5044754968" evidence="2">
    <location>
        <begin position="24"/>
        <end position="434"/>
    </location>
</feature>
<comment type="caution">
    <text evidence="3">The sequence shown here is derived from an EMBL/GenBank/DDBJ whole genome shotgun (WGS) entry which is preliminary data.</text>
</comment>
<keyword evidence="4" id="KW-1185">Reference proteome</keyword>
<evidence type="ECO:0000256" key="1">
    <source>
        <dbReference type="SAM" id="MobiDB-lite"/>
    </source>
</evidence>
<dbReference type="AlphaFoldDB" id="A0ABD2KMY5"/>
<proteinExistence type="predicted"/>
<organism evidence="3 4">
    <name type="scientific">Heterodera trifolii</name>
    <dbReference type="NCBI Taxonomy" id="157864"/>
    <lineage>
        <taxon>Eukaryota</taxon>
        <taxon>Metazoa</taxon>
        <taxon>Ecdysozoa</taxon>
        <taxon>Nematoda</taxon>
        <taxon>Chromadorea</taxon>
        <taxon>Rhabditida</taxon>
        <taxon>Tylenchina</taxon>
        <taxon>Tylenchomorpha</taxon>
        <taxon>Tylenchoidea</taxon>
        <taxon>Heteroderidae</taxon>
        <taxon>Heteroderinae</taxon>
        <taxon>Heterodera</taxon>
    </lineage>
</organism>
<keyword evidence="2" id="KW-0732">Signal</keyword>
<evidence type="ECO:0000256" key="2">
    <source>
        <dbReference type="SAM" id="SignalP"/>
    </source>
</evidence>
<feature type="region of interest" description="Disordered" evidence="1">
    <location>
        <begin position="116"/>
        <end position="174"/>
    </location>
</feature>
<accession>A0ABD2KMY5</accession>
<evidence type="ECO:0000313" key="4">
    <source>
        <dbReference type="Proteomes" id="UP001620626"/>
    </source>
</evidence>
<sequence>MDLLLFFLFYALFFFASFTKVSASPRKERRGPIFDVSPPRGRFSAAASEDQLNDQPPLIDLPKEGPSSSKRQSKHRRGSSALPFFAVACFPFLAQSSDTNRHASPPIVPRQFMAPMDGDISGINNQPSPPKHRRHRSDTSLFASSTQTNDHSQHKQNVNVAKTRRTRRPSISQSDAIAKQLNALAIQERIYNQTPTQYPKLPINKWTNLRLPVHSDQLRAGGKLDVKEKCPEATNEFDKIVEFMDDTGKWVKIEIKQGKGVVIYLRDLLGNPLQFDEPMNLSFGGKKRFLRTNGAEILYPTEIIYSWMKFQLPVHAEHLEIGGQFDVKEKCPEGANEFDKIVEFMDDTGKWVKIEIKKREAGAKYARDLFGNPPQIEEPMELFFGGRRQFVSIDGTLMTESAFKFLMEEKKKLKQKQIAKKSKQKRNDDNASKE</sequence>
<reference evidence="3 4" key="1">
    <citation type="submission" date="2024-10" db="EMBL/GenBank/DDBJ databases">
        <authorList>
            <person name="Kim D."/>
        </authorList>
    </citation>
    <scope>NUCLEOTIDE SEQUENCE [LARGE SCALE GENOMIC DNA]</scope>
    <source>
        <strain evidence="3">BH-2024</strain>
    </source>
</reference>
<dbReference type="Proteomes" id="UP001620626">
    <property type="component" value="Unassembled WGS sequence"/>
</dbReference>
<feature type="signal peptide" evidence="2">
    <location>
        <begin position="1"/>
        <end position="23"/>
    </location>
</feature>
<evidence type="ECO:0000313" key="3">
    <source>
        <dbReference type="EMBL" id="KAL3104271.1"/>
    </source>
</evidence>
<protein>
    <submittedName>
        <fullName evidence="3">Uncharacterized protein</fullName>
    </submittedName>
</protein>
<gene>
    <name evidence="3" type="ORF">niasHT_022719</name>
</gene>
<name>A0ABD2KMY5_9BILA</name>
<feature type="region of interest" description="Disordered" evidence="1">
    <location>
        <begin position="29"/>
        <end position="76"/>
    </location>
</feature>